<dbReference type="AlphaFoldDB" id="A0A401SUV5"/>
<dbReference type="Proteomes" id="UP000287033">
    <property type="component" value="Unassembled WGS sequence"/>
</dbReference>
<evidence type="ECO:0000313" key="1">
    <source>
        <dbReference type="EMBL" id="GCC34143.1"/>
    </source>
</evidence>
<dbReference type="EMBL" id="BEZZ01000572">
    <property type="protein sequence ID" value="GCC34143.1"/>
    <property type="molecule type" value="Genomic_DNA"/>
</dbReference>
<proteinExistence type="predicted"/>
<sequence length="66" mass="7367">MPNMAQREGLLWTSIFMMQFREDIAEATLAEAFEKESLLAVQDTSLSTIQKDATIIDVMTDIAASK</sequence>
<keyword evidence="2" id="KW-1185">Reference proteome</keyword>
<name>A0A401SUV5_CHIPU</name>
<protein>
    <submittedName>
        <fullName evidence="1">Uncharacterized protein</fullName>
    </submittedName>
</protein>
<organism evidence="1 2">
    <name type="scientific">Chiloscyllium punctatum</name>
    <name type="common">Brownbanded bambooshark</name>
    <name type="synonym">Hemiscyllium punctatum</name>
    <dbReference type="NCBI Taxonomy" id="137246"/>
    <lineage>
        <taxon>Eukaryota</taxon>
        <taxon>Metazoa</taxon>
        <taxon>Chordata</taxon>
        <taxon>Craniata</taxon>
        <taxon>Vertebrata</taxon>
        <taxon>Chondrichthyes</taxon>
        <taxon>Elasmobranchii</taxon>
        <taxon>Galeomorphii</taxon>
        <taxon>Galeoidea</taxon>
        <taxon>Orectolobiformes</taxon>
        <taxon>Hemiscylliidae</taxon>
        <taxon>Chiloscyllium</taxon>
    </lineage>
</organism>
<reference evidence="1 2" key="1">
    <citation type="journal article" date="2018" name="Nat. Ecol. Evol.">
        <title>Shark genomes provide insights into elasmobranch evolution and the origin of vertebrates.</title>
        <authorList>
            <person name="Hara Y"/>
            <person name="Yamaguchi K"/>
            <person name="Onimaru K"/>
            <person name="Kadota M"/>
            <person name="Koyanagi M"/>
            <person name="Keeley SD"/>
            <person name="Tatsumi K"/>
            <person name="Tanaka K"/>
            <person name="Motone F"/>
            <person name="Kageyama Y"/>
            <person name="Nozu R"/>
            <person name="Adachi N"/>
            <person name="Nishimura O"/>
            <person name="Nakagawa R"/>
            <person name="Tanegashima C"/>
            <person name="Kiyatake I"/>
            <person name="Matsumoto R"/>
            <person name="Murakumo K"/>
            <person name="Nishida K"/>
            <person name="Terakita A"/>
            <person name="Kuratani S"/>
            <person name="Sato K"/>
            <person name="Hyodo S Kuraku.S."/>
        </authorList>
    </citation>
    <scope>NUCLEOTIDE SEQUENCE [LARGE SCALE GENOMIC DNA]</scope>
</reference>
<comment type="caution">
    <text evidence="1">The sequence shown here is derived from an EMBL/GenBank/DDBJ whole genome shotgun (WGS) entry which is preliminary data.</text>
</comment>
<gene>
    <name evidence="1" type="ORF">chiPu_0012616</name>
</gene>
<accession>A0A401SUV5</accession>
<evidence type="ECO:0000313" key="2">
    <source>
        <dbReference type="Proteomes" id="UP000287033"/>
    </source>
</evidence>